<reference evidence="3 4" key="1">
    <citation type="submission" date="2018-05" db="EMBL/GenBank/DDBJ databases">
        <title>Leucothrix arctica sp. nov., isolated from Arctic seawater.</title>
        <authorList>
            <person name="Choi A."/>
            <person name="Baek K."/>
        </authorList>
    </citation>
    <scope>NUCLEOTIDE SEQUENCE [LARGE SCALE GENOMIC DNA]</scope>
    <source>
        <strain evidence="3 4">JCM 18388</strain>
    </source>
</reference>
<evidence type="ECO:0000259" key="2">
    <source>
        <dbReference type="Pfam" id="PF16036"/>
    </source>
</evidence>
<dbReference type="AlphaFoldDB" id="A0A317C465"/>
<dbReference type="Pfam" id="PF16036">
    <property type="entry name" value="Chalcone_3"/>
    <property type="match status" value="1"/>
</dbReference>
<dbReference type="Proteomes" id="UP000245539">
    <property type="component" value="Unassembled WGS sequence"/>
</dbReference>
<evidence type="ECO:0000313" key="3">
    <source>
        <dbReference type="EMBL" id="PWQ92163.1"/>
    </source>
</evidence>
<keyword evidence="1" id="KW-0732">Signal</keyword>
<gene>
    <name evidence="3" type="ORF">DKW60_22485</name>
</gene>
<sequence>MLMKSTRILITLFIICFSTQLATANVTSSVNQFKTVGTAEMRWLMFPLYQIALKTPNGKYQQNSYPKVLDITYRRSIEKRHLISATDQQWQRLGLPQSQRQQWTQQLNNIWPSVKPGDQLAFQVNADGKNTFIYNGRNIGGVADQQFGESFLSIWLSPNTSQPGIRQRLISPGS</sequence>
<dbReference type="InterPro" id="IPR016087">
    <property type="entry name" value="Chalcone_isomerase"/>
</dbReference>
<dbReference type="OrthoDB" id="7277038at2"/>
<feature type="signal peptide" evidence="1">
    <location>
        <begin position="1"/>
        <end position="24"/>
    </location>
</feature>
<accession>A0A317C465</accession>
<keyword evidence="4" id="KW-1185">Reference proteome</keyword>
<protein>
    <recommendedName>
        <fullName evidence="2">Chalcone isomerase domain-containing protein</fullName>
    </recommendedName>
</protein>
<proteinExistence type="predicted"/>
<comment type="caution">
    <text evidence="3">The sequence shown here is derived from an EMBL/GenBank/DDBJ whole genome shotgun (WGS) entry which is preliminary data.</text>
</comment>
<evidence type="ECO:0000313" key="4">
    <source>
        <dbReference type="Proteomes" id="UP000245539"/>
    </source>
</evidence>
<dbReference type="EMBL" id="QGKM01000112">
    <property type="protein sequence ID" value="PWQ92163.1"/>
    <property type="molecule type" value="Genomic_DNA"/>
</dbReference>
<name>A0A317C465_9GAMM</name>
<feature type="domain" description="Chalcone isomerase" evidence="2">
    <location>
        <begin position="46"/>
        <end position="169"/>
    </location>
</feature>
<evidence type="ECO:0000256" key="1">
    <source>
        <dbReference type="SAM" id="SignalP"/>
    </source>
</evidence>
<organism evidence="3 4">
    <name type="scientific">Leucothrix pacifica</name>
    <dbReference type="NCBI Taxonomy" id="1247513"/>
    <lineage>
        <taxon>Bacteria</taxon>
        <taxon>Pseudomonadati</taxon>
        <taxon>Pseudomonadota</taxon>
        <taxon>Gammaproteobacteria</taxon>
        <taxon>Thiotrichales</taxon>
        <taxon>Thiotrichaceae</taxon>
        <taxon>Leucothrix</taxon>
    </lineage>
</organism>
<feature type="chain" id="PRO_5016404572" description="Chalcone isomerase domain-containing protein" evidence="1">
    <location>
        <begin position="25"/>
        <end position="174"/>
    </location>
</feature>